<dbReference type="PANTHER" id="PTHR28008">
    <property type="entry name" value="DOMAIN PROTEIN, PUTATIVE (AFU_ORTHOLOGUE AFUA_3G10980)-RELATED"/>
    <property type="match status" value="1"/>
</dbReference>
<protein>
    <recommendedName>
        <fullName evidence="2">VanZ-like domain-containing protein</fullName>
    </recommendedName>
</protein>
<dbReference type="Proteomes" id="UP000661715">
    <property type="component" value="Unassembled WGS sequence"/>
</dbReference>
<dbReference type="InterPro" id="IPR006976">
    <property type="entry name" value="VanZ-like"/>
</dbReference>
<dbReference type="EMBL" id="NASZ01000003">
    <property type="protein sequence ID" value="MBD0724303.1"/>
    <property type="molecule type" value="Genomic_DNA"/>
</dbReference>
<reference evidence="3 4" key="1">
    <citation type="journal article" date="2020" name="Microbiol. Res.">
        <title>Flavobacterium pokkalii sp. nov., a novel plant growth promoting native rhizobacteria isolated from pokkali rice grown in coastal saline affected agricultural regions of southern India, Kerala.</title>
        <authorList>
            <person name="Menon R.R."/>
            <person name="Kumari S."/>
            <person name="Viver T."/>
            <person name="Rameshkumar N."/>
        </authorList>
    </citation>
    <scope>NUCLEOTIDE SEQUENCE [LARGE SCALE GENOMIC DNA]</scope>
    <source>
        <strain evidence="3 4">L1I52</strain>
    </source>
</reference>
<dbReference type="Pfam" id="PF04892">
    <property type="entry name" value="VanZ"/>
    <property type="match status" value="1"/>
</dbReference>
<gene>
    <name evidence="3" type="ORF">B6A10_03835</name>
</gene>
<feature type="transmembrane region" description="Helical" evidence="1">
    <location>
        <begin position="40"/>
        <end position="57"/>
    </location>
</feature>
<accession>A0ABR7UNT3</accession>
<dbReference type="PANTHER" id="PTHR28008:SF1">
    <property type="entry name" value="DOMAIN PROTEIN, PUTATIVE (AFU_ORTHOLOGUE AFUA_3G10980)-RELATED"/>
    <property type="match status" value="1"/>
</dbReference>
<evidence type="ECO:0000256" key="1">
    <source>
        <dbReference type="SAM" id="Phobius"/>
    </source>
</evidence>
<keyword evidence="1" id="KW-0472">Membrane</keyword>
<comment type="caution">
    <text evidence="3">The sequence shown here is derived from an EMBL/GenBank/DDBJ whole genome shotgun (WGS) entry which is preliminary data.</text>
</comment>
<feature type="domain" description="VanZ-like" evidence="2">
    <location>
        <begin position="37"/>
        <end position="119"/>
    </location>
</feature>
<keyword evidence="1" id="KW-0812">Transmembrane</keyword>
<feature type="transmembrane region" description="Helical" evidence="1">
    <location>
        <begin position="102"/>
        <end position="120"/>
    </location>
</feature>
<evidence type="ECO:0000313" key="3">
    <source>
        <dbReference type="EMBL" id="MBD0724303.1"/>
    </source>
</evidence>
<name>A0ABR7UNT3_9FLAO</name>
<proteinExistence type="predicted"/>
<keyword evidence="1" id="KW-1133">Transmembrane helix</keyword>
<evidence type="ECO:0000259" key="2">
    <source>
        <dbReference type="Pfam" id="PF04892"/>
    </source>
</evidence>
<organism evidence="3 4">
    <name type="scientific">Flavobacterium pokkalii</name>
    <dbReference type="NCBI Taxonomy" id="1940408"/>
    <lineage>
        <taxon>Bacteria</taxon>
        <taxon>Pseudomonadati</taxon>
        <taxon>Bacteroidota</taxon>
        <taxon>Flavobacteriia</taxon>
        <taxon>Flavobacteriales</taxon>
        <taxon>Flavobacteriaceae</taxon>
        <taxon>Flavobacterium</taxon>
    </lineage>
</organism>
<feature type="transmembrane region" description="Helical" evidence="1">
    <location>
        <begin position="69"/>
        <end position="90"/>
    </location>
</feature>
<evidence type="ECO:0000313" key="4">
    <source>
        <dbReference type="Proteomes" id="UP000661715"/>
    </source>
</evidence>
<dbReference type="NCBIfam" id="NF037970">
    <property type="entry name" value="vanZ_1"/>
    <property type="match status" value="1"/>
</dbReference>
<keyword evidence="4" id="KW-1185">Reference proteome</keyword>
<sequence length="126" mass="14298">MVLKKICLGAALAWTGNIIYLCLIKASELPQITIPYIDKYVHAVFHFVFSLLWFYAFRFSFKTVRRVKLLSIVFVMSLVFGIAIELFQTYLTVTRNGDAVDVLANSTGALLAILTIQILNKKFNCK</sequence>